<feature type="domain" description="C2H2-type" evidence="7">
    <location>
        <begin position="95"/>
        <end position="124"/>
    </location>
</feature>
<feature type="domain" description="C2H2-type" evidence="7">
    <location>
        <begin position="64"/>
        <end position="92"/>
    </location>
</feature>
<keyword evidence="2" id="KW-0677">Repeat</keyword>
<dbReference type="Proteomes" id="UP000198287">
    <property type="component" value="Unassembled WGS sequence"/>
</dbReference>
<dbReference type="Gene3D" id="3.30.160.60">
    <property type="entry name" value="Classic Zinc Finger"/>
    <property type="match status" value="5"/>
</dbReference>
<organism evidence="8 9">
    <name type="scientific">Folsomia candida</name>
    <name type="common">Springtail</name>
    <dbReference type="NCBI Taxonomy" id="158441"/>
    <lineage>
        <taxon>Eukaryota</taxon>
        <taxon>Metazoa</taxon>
        <taxon>Ecdysozoa</taxon>
        <taxon>Arthropoda</taxon>
        <taxon>Hexapoda</taxon>
        <taxon>Collembola</taxon>
        <taxon>Entomobryomorpha</taxon>
        <taxon>Isotomoidea</taxon>
        <taxon>Isotomidae</taxon>
        <taxon>Proisotominae</taxon>
        <taxon>Folsomia</taxon>
    </lineage>
</organism>
<dbReference type="PROSITE" id="PS50157">
    <property type="entry name" value="ZINC_FINGER_C2H2_2"/>
    <property type="match status" value="6"/>
</dbReference>
<dbReference type="AlphaFoldDB" id="A0A226DCG9"/>
<evidence type="ECO:0000259" key="7">
    <source>
        <dbReference type="PROSITE" id="PS50157"/>
    </source>
</evidence>
<dbReference type="FunFam" id="3.30.160.60:FF:000502">
    <property type="entry name" value="Zinc finger protein 710"/>
    <property type="match status" value="1"/>
</dbReference>
<keyword evidence="9" id="KW-1185">Reference proteome</keyword>
<dbReference type="PANTHER" id="PTHR24379:SF121">
    <property type="entry name" value="C2H2-TYPE DOMAIN-CONTAINING PROTEIN"/>
    <property type="match status" value="1"/>
</dbReference>
<evidence type="ECO:0000256" key="1">
    <source>
        <dbReference type="ARBA" id="ARBA00022723"/>
    </source>
</evidence>
<reference evidence="8 9" key="1">
    <citation type="submission" date="2015-12" db="EMBL/GenBank/DDBJ databases">
        <title>The genome of Folsomia candida.</title>
        <authorList>
            <person name="Faddeeva A."/>
            <person name="Derks M.F."/>
            <person name="Anvar Y."/>
            <person name="Smit S."/>
            <person name="Van Straalen N."/>
            <person name="Roelofs D."/>
        </authorList>
    </citation>
    <scope>NUCLEOTIDE SEQUENCE [LARGE SCALE GENOMIC DNA]</scope>
    <source>
        <strain evidence="8 9">VU population</strain>
        <tissue evidence="8">Whole body</tissue>
    </source>
</reference>
<sequence>MVVNKKWECSECSKTFNNIYNFKRHLVIHDKNGQVKCEICGKILKNLTSLPTHKRNFHETQKRLPCNICGRGFSSPGCLRRHAKSVHATTKRKRISCTFSGCDKTFSTAGNLRQHFYTEHAENPIRYLCTLCGREFKSRGNLGQHVRAHTTEKPHKCPTCGRGFAQMTYLRFHQATHEENLYIVPIKTISGIKSTHDEATLPREGEEYLSLAVGKNEKNPLQALGLEPSTSIQPTQVDGKQDGISATPPRHPSSTNMQAGGAASSPKVRGAAARHRFGHEN</sequence>
<feature type="compositionally biased region" description="Polar residues" evidence="6">
    <location>
        <begin position="228"/>
        <end position="238"/>
    </location>
</feature>
<dbReference type="EMBL" id="LNIX01000023">
    <property type="protein sequence ID" value="OXA43265.1"/>
    <property type="molecule type" value="Genomic_DNA"/>
</dbReference>
<evidence type="ECO:0000256" key="4">
    <source>
        <dbReference type="ARBA" id="ARBA00022833"/>
    </source>
</evidence>
<dbReference type="STRING" id="158441.A0A226DCG9"/>
<evidence type="ECO:0000256" key="6">
    <source>
        <dbReference type="SAM" id="MobiDB-lite"/>
    </source>
</evidence>
<feature type="domain" description="C2H2-type" evidence="7">
    <location>
        <begin position="35"/>
        <end position="63"/>
    </location>
</feature>
<keyword evidence="3 5" id="KW-0863">Zinc-finger</keyword>
<keyword evidence="1" id="KW-0479">Metal-binding</keyword>
<protein>
    <submittedName>
        <fullName evidence="8">PR domain zinc finger protein 5</fullName>
    </submittedName>
</protein>
<dbReference type="SMART" id="SM00355">
    <property type="entry name" value="ZnF_C2H2"/>
    <property type="match status" value="6"/>
</dbReference>
<dbReference type="SUPFAM" id="SSF57667">
    <property type="entry name" value="beta-beta-alpha zinc fingers"/>
    <property type="match status" value="4"/>
</dbReference>
<proteinExistence type="predicted"/>
<dbReference type="Pfam" id="PF13894">
    <property type="entry name" value="zf-C2H2_4"/>
    <property type="match status" value="2"/>
</dbReference>
<feature type="domain" description="C2H2-type" evidence="7">
    <location>
        <begin position="155"/>
        <end position="177"/>
    </location>
</feature>
<feature type="domain" description="C2H2-type" evidence="7">
    <location>
        <begin position="127"/>
        <end position="154"/>
    </location>
</feature>
<dbReference type="Pfam" id="PF13912">
    <property type="entry name" value="zf-C2H2_6"/>
    <property type="match status" value="1"/>
</dbReference>
<comment type="caution">
    <text evidence="8">The sequence shown here is derived from an EMBL/GenBank/DDBJ whole genome shotgun (WGS) entry which is preliminary data.</text>
</comment>
<feature type="compositionally biased region" description="Basic residues" evidence="6">
    <location>
        <begin position="272"/>
        <end position="281"/>
    </location>
</feature>
<dbReference type="PROSITE" id="PS00028">
    <property type="entry name" value="ZINC_FINGER_C2H2_1"/>
    <property type="match status" value="6"/>
</dbReference>
<accession>A0A226DCG9</accession>
<gene>
    <name evidence="8" type="ORF">Fcan01_22110</name>
</gene>
<keyword evidence="4" id="KW-0862">Zinc</keyword>
<dbReference type="Pfam" id="PF00096">
    <property type="entry name" value="zf-C2H2"/>
    <property type="match status" value="2"/>
</dbReference>
<feature type="domain" description="C2H2-type" evidence="7">
    <location>
        <begin position="7"/>
        <end position="34"/>
    </location>
</feature>
<dbReference type="OrthoDB" id="40579at2759"/>
<evidence type="ECO:0000256" key="3">
    <source>
        <dbReference type="ARBA" id="ARBA00022771"/>
    </source>
</evidence>
<evidence type="ECO:0000313" key="9">
    <source>
        <dbReference type="Proteomes" id="UP000198287"/>
    </source>
</evidence>
<evidence type="ECO:0000313" key="8">
    <source>
        <dbReference type="EMBL" id="OXA43265.1"/>
    </source>
</evidence>
<name>A0A226DCG9_FOLCA</name>
<dbReference type="InterPro" id="IPR036236">
    <property type="entry name" value="Znf_C2H2_sf"/>
</dbReference>
<dbReference type="GO" id="GO:0008270">
    <property type="term" value="F:zinc ion binding"/>
    <property type="evidence" value="ECO:0007669"/>
    <property type="project" value="UniProtKB-KW"/>
</dbReference>
<dbReference type="InterPro" id="IPR013087">
    <property type="entry name" value="Znf_C2H2_type"/>
</dbReference>
<dbReference type="PANTHER" id="PTHR24379">
    <property type="entry name" value="KRAB AND ZINC FINGER DOMAIN-CONTAINING"/>
    <property type="match status" value="1"/>
</dbReference>
<evidence type="ECO:0000256" key="5">
    <source>
        <dbReference type="PROSITE-ProRule" id="PRU00042"/>
    </source>
</evidence>
<feature type="region of interest" description="Disordered" evidence="6">
    <location>
        <begin position="227"/>
        <end position="281"/>
    </location>
</feature>
<evidence type="ECO:0000256" key="2">
    <source>
        <dbReference type="ARBA" id="ARBA00022737"/>
    </source>
</evidence>